<keyword evidence="7" id="KW-1185">Reference proteome</keyword>
<dbReference type="EMBL" id="CP002568">
    <property type="protein sequence ID" value="ADZ72375.1"/>
    <property type="molecule type" value="Genomic_DNA"/>
</dbReference>
<dbReference type="Gene3D" id="1.20.1330.10">
    <property type="entry name" value="f41 fragment of flagellin, N-terminal domain"/>
    <property type="match status" value="1"/>
</dbReference>
<dbReference type="GO" id="GO:0005576">
    <property type="term" value="C:extracellular region"/>
    <property type="evidence" value="ECO:0007669"/>
    <property type="project" value="UniProtKB-SubCell"/>
</dbReference>
<dbReference type="SUPFAM" id="SSF64518">
    <property type="entry name" value="Phase 1 flagellin"/>
    <property type="match status" value="1"/>
</dbReference>
<dbReference type="STRING" id="991905.SL003B_3955"/>
<accession>F2J5K5</accession>
<dbReference type="InterPro" id="IPR001029">
    <property type="entry name" value="Flagellin_N"/>
</dbReference>
<organism evidence="6 7">
    <name type="scientific">Polymorphum gilvum (strain LMG 25793 / CGMCC 1.9160 / SL003B-26A1)</name>
    <dbReference type="NCBI Taxonomy" id="991905"/>
    <lineage>
        <taxon>Bacteria</taxon>
        <taxon>Pseudomonadati</taxon>
        <taxon>Pseudomonadota</taxon>
        <taxon>Alphaproteobacteria</taxon>
        <taxon>Rhodobacterales</taxon>
        <taxon>Paracoccaceae</taxon>
        <taxon>Polymorphum</taxon>
    </lineage>
</organism>
<protein>
    <submittedName>
        <fullName evidence="6">Flagellin and hook associated protein</fullName>
    </submittedName>
</protein>
<evidence type="ECO:0000256" key="3">
    <source>
        <dbReference type="ARBA" id="ARBA00005709"/>
    </source>
</evidence>
<proteinExistence type="inferred from homology"/>
<keyword evidence="4" id="KW-0975">Bacterial flagellum</keyword>
<feature type="domain" description="Flagellin N-terminal" evidence="5">
    <location>
        <begin position="7"/>
        <end position="137"/>
    </location>
</feature>
<dbReference type="HOGENOM" id="CLU_058238_1_0_5"/>
<dbReference type="PANTHER" id="PTHR42792:SF1">
    <property type="entry name" value="FLAGELLAR HOOK-ASSOCIATED PROTEIN 3"/>
    <property type="match status" value="1"/>
</dbReference>
<evidence type="ECO:0000256" key="1">
    <source>
        <dbReference type="ARBA" id="ARBA00004365"/>
    </source>
</evidence>
<comment type="similarity">
    <text evidence="3">Belongs to the bacterial flagellin family.</text>
</comment>
<dbReference type="KEGG" id="pgv:SL003B_3955"/>
<dbReference type="Proteomes" id="UP000008130">
    <property type="component" value="Chromosome"/>
</dbReference>
<dbReference type="OrthoDB" id="9758307at2"/>
<evidence type="ECO:0000313" key="6">
    <source>
        <dbReference type="EMBL" id="ADZ72375.1"/>
    </source>
</evidence>
<dbReference type="InterPro" id="IPR001492">
    <property type="entry name" value="Flagellin"/>
</dbReference>
<comment type="subcellular location">
    <subcellularLocation>
        <location evidence="1">Bacterial flagellum</location>
    </subcellularLocation>
    <subcellularLocation>
        <location evidence="2">Secreted</location>
    </subcellularLocation>
</comment>
<keyword evidence="6" id="KW-0966">Cell projection</keyword>
<evidence type="ECO:0000313" key="7">
    <source>
        <dbReference type="Proteomes" id="UP000008130"/>
    </source>
</evidence>
<dbReference type="eggNOG" id="COG1344">
    <property type="taxonomic scope" value="Bacteria"/>
</dbReference>
<gene>
    <name evidence="6" type="primary">flgL</name>
    <name evidence="6" type="ordered locus">SL003B_3955</name>
</gene>
<dbReference type="GO" id="GO:0009288">
    <property type="term" value="C:bacterial-type flagellum"/>
    <property type="evidence" value="ECO:0007669"/>
    <property type="project" value="UniProtKB-SubCell"/>
</dbReference>
<sequence>MVARVATFSHAESLLQHAMQTQARLAQKQIQQASGEIASSYAGLGTGGEALVSLEVAATRAGSYLSSAQTTLDRVEMMYSAVGAMSDLLTRMRAEVAGTMTVDQISDLQSVAAGLLEDMASQLNTQFEGRYLFAGSLTGSAPVVLDGYQATSLATADAGYYQGDDLLQSARIGATRVLDYGVTGDATAFETALRVLSYVATADPLDLDELSEVAALLVEAQDGIIALQSGLATKAATLEATIEAESTYIATLEEMISARKGVDAVVVAAEIATLETQLQASYAAIGKLSSMSLLDYLR</sequence>
<dbReference type="Pfam" id="PF00669">
    <property type="entry name" value="Flagellin_N"/>
    <property type="match status" value="1"/>
</dbReference>
<reference evidence="6 7" key="1">
    <citation type="journal article" date="2011" name="J. Bacteriol.">
        <title>Complete genome sequence of Polymorphum gilvum SL003B-26A1T, a crude oil-degrading bacterium from oil-polluted saline soil.</title>
        <authorList>
            <person name="Li S.G."/>
            <person name="Tang Y.Q."/>
            <person name="Nie Y."/>
            <person name="Cai M."/>
            <person name="Wu X.L."/>
        </authorList>
    </citation>
    <scope>NUCLEOTIDE SEQUENCE [LARGE SCALE GENOMIC DNA]</scope>
    <source>
        <strain evidence="7">LMG 25793 / CGMCC 1.9160 / SL003B-26A1</strain>
    </source>
</reference>
<evidence type="ECO:0000259" key="5">
    <source>
        <dbReference type="Pfam" id="PF00669"/>
    </source>
</evidence>
<dbReference type="RefSeq" id="WP_013654684.1">
    <property type="nucleotide sequence ID" value="NC_015259.1"/>
</dbReference>
<name>F2J5K5_POLGS</name>
<dbReference type="NCBIfam" id="NF006489">
    <property type="entry name" value="PRK08913.1"/>
    <property type="match status" value="1"/>
</dbReference>
<evidence type="ECO:0000256" key="4">
    <source>
        <dbReference type="ARBA" id="ARBA00023143"/>
    </source>
</evidence>
<evidence type="ECO:0000256" key="2">
    <source>
        <dbReference type="ARBA" id="ARBA00004613"/>
    </source>
</evidence>
<dbReference type="AlphaFoldDB" id="F2J5K5"/>
<keyword evidence="6" id="KW-0969">Cilium</keyword>
<dbReference type="GO" id="GO:0005198">
    <property type="term" value="F:structural molecule activity"/>
    <property type="evidence" value="ECO:0007669"/>
    <property type="project" value="InterPro"/>
</dbReference>
<keyword evidence="6" id="KW-0282">Flagellum</keyword>
<dbReference type="PANTHER" id="PTHR42792">
    <property type="entry name" value="FLAGELLIN"/>
    <property type="match status" value="1"/>
</dbReference>